<keyword evidence="2 6" id="KW-0812">Transmembrane</keyword>
<evidence type="ECO:0000256" key="1">
    <source>
        <dbReference type="ARBA" id="ARBA00004141"/>
    </source>
</evidence>
<organism evidence="8 9">
    <name type="scientific">Trichocoleus desertorum GB2-A4</name>
    <dbReference type="NCBI Taxonomy" id="2933944"/>
    <lineage>
        <taxon>Bacteria</taxon>
        <taxon>Bacillati</taxon>
        <taxon>Cyanobacteriota</taxon>
        <taxon>Cyanophyceae</taxon>
        <taxon>Leptolyngbyales</taxon>
        <taxon>Trichocoleusaceae</taxon>
        <taxon>Trichocoleus</taxon>
    </lineage>
</organism>
<gene>
    <name evidence="8" type="ORF">NC998_02885</name>
</gene>
<dbReference type="PANTHER" id="PTHR34118:SF6">
    <property type="entry name" value="PROTEIN CONSERVED ONLY IN THE GREEN LINEAGE 160, CHLOROPLASTIC"/>
    <property type="match status" value="1"/>
</dbReference>
<evidence type="ECO:0000313" key="8">
    <source>
        <dbReference type="EMBL" id="MEP0816036.1"/>
    </source>
</evidence>
<sequence>MTLSDPTLEPTPVSGDLQPSDSPATEPNTSMQEYYRLQQELLVITLVATAVIFGFVCFFYSLNIALNYLIGACTGVVYLRLLAKNVEQLGNSKKRVGNTRLALFIGLIVIATQLNQLQIIPIFLGFLTYKVALLVYVLRITFIPDPK</sequence>
<accession>A0ABV0J4R6</accession>
<dbReference type="RefSeq" id="WP_348252011.1">
    <property type="nucleotide sequence ID" value="NZ_JAMPKM010000001.1"/>
</dbReference>
<protein>
    <submittedName>
        <fullName evidence="8">ATP synthase subunit I</fullName>
    </submittedName>
</protein>
<evidence type="ECO:0000256" key="2">
    <source>
        <dbReference type="ARBA" id="ARBA00022692"/>
    </source>
</evidence>
<evidence type="ECO:0000259" key="7">
    <source>
        <dbReference type="Pfam" id="PF24763"/>
    </source>
</evidence>
<proteinExistence type="predicted"/>
<evidence type="ECO:0000256" key="6">
    <source>
        <dbReference type="SAM" id="Phobius"/>
    </source>
</evidence>
<dbReference type="PANTHER" id="PTHR34118">
    <property type="entry name" value="NF-KAPPA-B INHIBITOR-LIKE PROTEIN-RELATED"/>
    <property type="match status" value="1"/>
</dbReference>
<dbReference type="EMBL" id="JAMPKM010000001">
    <property type="protein sequence ID" value="MEP0816036.1"/>
    <property type="molecule type" value="Genomic_DNA"/>
</dbReference>
<dbReference type="Proteomes" id="UP001464891">
    <property type="component" value="Unassembled WGS sequence"/>
</dbReference>
<reference evidence="8 9" key="1">
    <citation type="submission" date="2022-04" db="EMBL/GenBank/DDBJ databases">
        <title>Positive selection, recombination, and allopatry shape intraspecific diversity of widespread and dominant cyanobacteria.</title>
        <authorList>
            <person name="Wei J."/>
            <person name="Shu W."/>
            <person name="Hu C."/>
        </authorList>
    </citation>
    <scope>NUCLEOTIDE SEQUENCE [LARGE SCALE GENOMIC DNA]</scope>
    <source>
        <strain evidence="8 9">GB2-A4</strain>
    </source>
</reference>
<keyword evidence="3 6" id="KW-1133">Transmembrane helix</keyword>
<feature type="compositionally biased region" description="Polar residues" evidence="5">
    <location>
        <begin position="17"/>
        <end position="28"/>
    </location>
</feature>
<keyword evidence="9" id="KW-1185">Reference proteome</keyword>
<evidence type="ECO:0000256" key="3">
    <source>
        <dbReference type="ARBA" id="ARBA00022989"/>
    </source>
</evidence>
<feature type="domain" description="CGL160/ATPI" evidence="7">
    <location>
        <begin position="24"/>
        <end position="138"/>
    </location>
</feature>
<feature type="region of interest" description="Disordered" evidence="5">
    <location>
        <begin position="1"/>
        <end position="28"/>
    </location>
</feature>
<evidence type="ECO:0000313" key="9">
    <source>
        <dbReference type="Proteomes" id="UP001464891"/>
    </source>
</evidence>
<comment type="caution">
    <text evidence="8">The sequence shown here is derived from an EMBL/GenBank/DDBJ whole genome shotgun (WGS) entry which is preliminary data.</text>
</comment>
<feature type="transmembrane region" description="Helical" evidence="6">
    <location>
        <begin position="41"/>
        <end position="61"/>
    </location>
</feature>
<name>A0ABV0J4R6_9CYAN</name>
<keyword evidence="4 6" id="KW-0472">Membrane</keyword>
<feature type="transmembrane region" description="Helical" evidence="6">
    <location>
        <begin position="67"/>
        <end position="83"/>
    </location>
</feature>
<feature type="transmembrane region" description="Helical" evidence="6">
    <location>
        <begin position="119"/>
        <end position="138"/>
    </location>
</feature>
<feature type="transmembrane region" description="Helical" evidence="6">
    <location>
        <begin position="95"/>
        <end position="113"/>
    </location>
</feature>
<dbReference type="Pfam" id="PF24763">
    <property type="entry name" value="CGL160_C"/>
    <property type="match status" value="1"/>
</dbReference>
<comment type="subcellular location">
    <subcellularLocation>
        <location evidence="1">Membrane</location>
        <topology evidence="1">Multi-pass membrane protein</topology>
    </subcellularLocation>
</comment>
<dbReference type="InterPro" id="IPR056309">
    <property type="entry name" value="CGL160/ATPI_dom"/>
</dbReference>
<evidence type="ECO:0000256" key="5">
    <source>
        <dbReference type="SAM" id="MobiDB-lite"/>
    </source>
</evidence>
<evidence type="ECO:0000256" key="4">
    <source>
        <dbReference type="ARBA" id="ARBA00023136"/>
    </source>
</evidence>